<evidence type="ECO:0000313" key="3">
    <source>
        <dbReference type="EMBL" id="GGJ56265.1"/>
    </source>
</evidence>
<dbReference type="Pfam" id="PF00498">
    <property type="entry name" value="FHA"/>
    <property type="match status" value="1"/>
</dbReference>
<dbReference type="InterPro" id="IPR008984">
    <property type="entry name" value="SMAD_FHA_dom_sf"/>
</dbReference>
<evidence type="ECO:0000259" key="2">
    <source>
        <dbReference type="PROSITE" id="PS50006"/>
    </source>
</evidence>
<accession>A0ABQ2DK04</accession>
<feature type="compositionally biased region" description="Low complexity" evidence="1">
    <location>
        <begin position="119"/>
        <end position="132"/>
    </location>
</feature>
<dbReference type="EMBL" id="BMOD01000035">
    <property type="protein sequence ID" value="GGJ56265.1"/>
    <property type="molecule type" value="Genomic_DNA"/>
</dbReference>
<evidence type="ECO:0000313" key="4">
    <source>
        <dbReference type="Proteomes" id="UP000632222"/>
    </source>
</evidence>
<feature type="compositionally biased region" description="Low complexity" evidence="1">
    <location>
        <begin position="74"/>
        <end position="94"/>
    </location>
</feature>
<dbReference type="Gene3D" id="2.60.200.20">
    <property type="match status" value="1"/>
</dbReference>
<dbReference type="Proteomes" id="UP000632222">
    <property type="component" value="Unassembled WGS sequence"/>
</dbReference>
<evidence type="ECO:0000256" key="1">
    <source>
        <dbReference type="SAM" id="MobiDB-lite"/>
    </source>
</evidence>
<feature type="compositionally biased region" description="Pro residues" evidence="1">
    <location>
        <begin position="133"/>
        <end position="145"/>
    </location>
</feature>
<feature type="domain" description="FHA" evidence="2">
    <location>
        <begin position="176"/>
        <end position="228"/>
    </location>
</feature>
<dbReference type="SUPFAM" id="SSF49879">
    <property type="entry name" value="SMAD/FHA domain"/>
    <property type="match status" value="1"/>
</dbReference>
<organism evidence="3 4">
    <name type="scientific">Deinococcus roseus</name>
    <dbReference type="NCBI Taxonomy" id="392414"/>
    <lineage>
        <taxon>Bacteria</taxon>
        <taxon>Thermotogati</taxon>
        <taxon>Deinococcota</taxon>
        <taxon>Deinococci</taxon>
        <taxon>Deinococcales</taxon>
        <taxon>Deinococcaceae</taxon>
        <taxon>Deinococcus</taxon>
    </lineage>
</organism>
<dbReference type="RefSeq" id="WP_189008246.1">
    <property type="nucleotide sequence ID" value="NZ_BMOD01000035.1"/>
</dbReference>
<feature type="region of interest" description="Disordered" evidence="1">
    <location>
        <begin position="27"/>
        <end position="150"/>
    </location>
</feature>
<proteinExistence type="predicted"/>
<name>A0ABQ2DK04_9DEIO</name>
<dbReference type="CDD" id="cd00060">
    <property type="entry name" value="FHA"/>
    <property type="match status" value="1"/>
</dbReference>
<keyword evidence="4" id="KW-1185">Reference proteome</keyword>
<sequence length="264" mass="27372">MIVCQVCGTQNPDGARFCDGCGVELAATPTSSSPEVRESPLPESSTFDSNVVPPTPPLPQPEVQEPISQSTPLEVPTPEASTPETPATPEIPAADVLEEPLEDVQPSTPEAVPAQESTSVPAAPEATSEPTPEAAPEPAPVPTPAPVSSGPVPAKLAIKKYGVLSGDSIPLVAGALTVGRFDASTGPVDIDVTGLPGSEHVSRRHAQVFFEDGRWKVKDLGSTNGVFLRKSGDVNFGPRLAEPTALSNGDEIAFGNLLMIFQED</sequence>
<dbReference type="InterPro" id="IPR000253">
    <property type="entry name" value="FHA_dom"/>
</dbReference>
<protein>
    <submittedName>
        <fullName evidence="3">FraH-like protein</fullName>
    </submittedName>
</protein>
<gene>
    <name evidence="3" type="ORF">GCM10008938_48050</name>
</gene>
<reference evidence="4" key="1">
    <citation type="journal article" date="2019" name="Int. J. Syst. Evol. Microbiol.">
        <title>The Global Catalogue of Microorganisms (GCM) 10K type strain sequencing project: providing services to taxonomists for standard genome sequencing and annotation.</title>
        <authorList>
            <consortium name="The Broad Institute Genomics Platform"/>
            <consortium name="The Broad Institute Genome Sequencing Center for Infectious Disease"/>
            <person name="Wu L."/>
            <person name="Ma J."/>
        </authorList>
    </citation>
    <scope>NUCLEOTIDE SEQUENCE [LARGE SCALE GENOMIC DNA]</scope>
    <source>
        <strain evidence="4">JCM 14370</strain>
    </source>
</reference>
<dbReference type="PROSITE" id="PS50006">
    <property type="entry name" value="FHA_DOMAIN"/>
    <property type="match status" value="1"/>
</dbReference>
<dbReference type="Pfam" id="PF13240">
    <property type="entry name" value="Zn_Ribbon_1"/>
    <property type="match status" value="1"/>
</dbReference>
<comment type="caution">
    <text evidence="3">The sequence shown here is derived from an EMBL/GenBank/DDBJ whole genome shotgun (WGS) entry which is preliminary data.</text>
</comment>
<dbReference type="InterPro" id="IPR026870">
    <property type="entry name" value="Zinc_ribbon_dom"/>
</dbReference>